<evidence type="ECO:0000313" key="3">
    <source>
        <dbReference type="WBParaSite" id="PSAMB.scaffold244size65234.g3771.t1"/>
    </source>
</evidence>
<feature type="compositionally biased region" description="Pro residues" evidence="1">
    <location>
        <begin position="87"/>
        <end position="98"/>
    </location>
</feature>
<dbReference type="WBParaSite" id="PSAMB.scaffold244size65234.g3771.t1">
    <property type="protein sequence ID" value="PSAMB.scaffold244size65234.g3771.t1"/>
    <property type="gene ID" value="PSAMB.scaffold244size65234.g3771"/>
</dbReference>
<dbReference type="Proteomes" id="UP000887566">
    <property type="component" value="Unplaced"/>
</dbReference>
<feature type="compositionally biased region" description="Basic residues" evidence="1">
    <location>
        <begin position="29"/>
        <end position="38"/>
    </location>
</feature>
<feature type="compositionally biased region" description="Polar residues" evidence="1">
    <location>
        <begin position="126"/>
        <end position="135"/>
    </location>
</feature>
<sequence>MEQCAGGTGWAGGATVCSPRQTRSSTLSGRRRRKRPQKRIVAPLVPLADLPAPHRRQPPVCPRCGRLADGRVASCCKQLAHSDCRTGPPPLLARPPAPIWSGENRPFSSPGPASPKPPLHMEGLRSRTQLQANIL</sequence>
<protein>
    <submittedName>
        <fullName evidence="3">Uncharacterized protein</fullName>
    </submittedName>
</protein>
<feature type="region of interest" description="Disordered" evidence="1">
    <location>
        <begin position="1"/>
        <end position="60"/>
    </location>
</feature>
<feature type="compositionally biased region" description="Low complexity" evidence="1">
    <location>
        <begin position="39"/>
        <end position="51"/>
    </location>
</feature>
<dbReference type="AlphaFoldDB" id="A0A914VTQ1"/>
<proteinExistence type="predicted"/>
<reference evidence="3" key="1">
    <citation type="submission" date="2022-11" db="UniProtKB">
        <authorList>
            <consortium name="WormBaseParasite"/>
        </authorList>
    </citation>
    <scope>IDENTIFICATION</scope>
</reference>
<keyword evidence="2" id="KW-1185">Reference proteome</keyword>
<evidence type="ECO:0000256" key="1">
    <source>
        <dbReference type="SAM" id="MobiDB-lite"/>
    </source>
</evidence>
<name>A0A914VTQ1_9BILA</name>
<accession>A0A914VTQ1</accession>
<feature type="compositionally biased region" description="Gly residues" evidence="1">
    <location>
        <begin position="1"/>
        <end position="12"/>
    </location>
</feature>
<evidence type="ECO:0000313" key="2">
    <source>
        <dbReference type="Proteomes" id="UP000887566"/>
    </source>
</evidence>
<organism evidence="2 3">
    <name type="scientific">Plectus sambesii</name>
    <dbReference type="NCBI Taxonomy" id="2011161"/>
    <lineage>
        <taxon>Eukaryota</taxon>
        <taxon>Metazoa</taxon>
        <taxon>Ecdysozoa</taxon>
        <taxon>Nematoda</taxon>
        <taxon>Chromadorea</taxon>
        <taxon>Plectida</taxon>
        <taxon>Plectina</taxon>
        <taxon>Plectoidea</taxon>
        <taxon>Plectidae</taxon>
        <taxon>Plectus</taxon>
    </lineage>
</organism>
<feature type="region of interest" description="Disordered" evidence="1">
    <location>
        <begin position="86"/>
        <end position="135"/>
    </location>
</feature>